<evidence type="ECO:0000313" key="4">
    <source>
        <dbReference type="Proteomes" id="UP000052008"/>
    </source>
</evidence>
<dbReference type="GO" id="GO:0006313">
    <property type="term" value="P:DNA transposition"/>
    <property type="evidence" value="ECO:0007669"/>
    <property type="project" value="InterPro"/>
</dbReference>
<dbReference type="EMBL" id="LIZS01000015">
    <property type="protein sequence ID" value="KPJ53665.1"/>
    <property type="molecule type" value="Genomic_DNA"/>
</dbReference>
<gene>
    <name evidence="3" type="ORF">AMJ39_03955</name>
</gene>
<dbReference type="GO" id="GO:0003677">
    <property type="term" value="F:DNA binding"/>
    <property type="evidence" value="ECO:0007669"/>
    <property type="project" value="InterPro"/>
</dbReference>
<dbReference type="InterPro" id="IPR047710">
    <property type="entry name" value="Transpos_IS5-like"/>
</dbReference>
<dbReference type="AlphaFoldDB" id="A0A0S7WU07"/>
<dbReference type="PANTHER" id="PTHR33803">
    <property type="entry name" value="IS1478 TRANSPOSASE"/>
    <property type="match status" value="1"/>
</dbReference>
<dbReference type="InterPro" id="IPR008490">
    <property type="entry name" value="Transposase_InsH_N"/>
</dbReference>
<dbReference type="Pfam" id="PF01609">
    <property type="entry name" value="DDE_Tnp_1"/>
    <property type="match status" value="1"/>
</dbReference>
<name>A0A0S7WU07_UNCT6</name>
<evidence type="ECO:0008006" key="5">
    <source>
        <dbReference type="Google" id="ProtNLM"/>
    </source>
</evidence>
<evidence type="ECO:0000313" key="3">
    <source>
        <dbReference type="EMBL" id="KPJ53665.1"/>
    </source>
</evidence>
<reference evidence="3 4" key="1">
    <citation type="journal article" date="2015" name="Microbiome">
        <title>Genomic resolution of linkages in carbon, nitrogen, and sulfur cycling among widespread estuary sediment bacteria.</title>
        <authorList>
            <person name="Baker B.J."/>
            <person name="Lazar C.S."/>
            <person name="Teske A.P."/>
            <person name="Dick G.J."/>
        </authorList>
    </citation>
    <scope>NUCLEOTIDE SEQUENCE [LARGE SCALE GENOMIC DNA]</scope>
    <source>
        <strain evidence="3">DG_24</strain>
    </source>
</reference>
<dbReference type="PANTHER" id="PTHR33803:SF3">
    <property type="entry name" value="BLL1974 PROTEIN"/>
    <property type="match status" value="1"/>
</dbReference>
<comment type="caution">
    <text evidence="3">The sequence shown here is derived from an EMBL/GenBank/DDBJ whole genome shotgun (WGS) entry which is preliminary data.</text>
</comment>
<accession>A0A0S7WU07</accession>
<sequence length="407" mass="46634">MVGLLILKHRFNLSDEQVVAHLHENLYWMRFCGLSWYPGDGPPQFIESSSLTKFRMRVGAAGMAKIEAVIREQLIAEKQICPRTQLVDTTAMEKHIAYPTDSGLLYRGIGKLVKTVRTVQRLGVATERKVRSFPRLSKRAFVEINKLSKGRTARIEENVLRLAGYAKEVIKQVPHVLDACSKHIGEGTSSLGKGMKNRTERTRRAIERLAESVHEQSEILARVIYQAEERFRGHHVRGKVYSLHEPQVACIRKGKRSKPDEYGCKVLLSIDRNGYIVSHREYPCNPDDSTLLEQAVSDWHRACGRAPEQVGADRGFHRPSYEGEDLEKVKRWSIPRKGKTPHPDRSCFWFQRLQRRRASIEPITGHLKTDHRMDRSRYKGPEGDTINMCLVAIARNLRKWGKVLCPV</sequence>
<protein>
    <recommendedName>
        <fullName evidence="5">Transposase</fullName>
    </recommendedName>
</protein>
<dbReference type="Pfam" id="PF05598">
    <property type="entry name" value="DUF772"/>
    <property type="match status" value="1"/>
</dbReference>
<proteinExistence type="predicted"/>
<evidence type="ECO:0000259" key="1">
    <source>
        <dbReference type="Pfam" id="PF01609"/>
    </source>
</evidence>
<dbReference type="InterPro" id="IPR002559">
    <property type="entry name" value="Transposase_11"/>
</dbReference>
<organism evidence="3 4">
    <name type="scientific">candidate division TA06 bacterium DG_24</name>
    <dbReference type="NCBI Taxonomy" id="1703770"/>
    <lineage>
        <taxon>Bacteria</taxon>
        <taxon>Bacteria division TA06</taxon>
    </lineage>
</organism>
<feature type="domain" description="Transposase InsH N-terminal" evidence="2">
    <location>
        <begin position="1"/>
        <end position="56"/>
    </location>
</feature>
<dbReference type="GO" id="GO:0004803">
    <property type="term" value="F:transposase activity"/>
    <property type="evidence" value="ECO:0007669"/>
    <property type="project" value="InterPro"/>
</dbReference>
<dbReference type="Proteomes" id="UP000052008">
    <property type="component" value="Unassembled WGS sequence"/>
</dbReference>
<feature type="domain" description="Transposase IS4-like" evidence="1">
    <location>
        <begin position="256"/>
        <end position="397"/>
    </location>
</feature>
<dbReference type="NCBIfam" id="NF033578">
    <property type="entry name" value="transpos_IS5_1"/>
    <property type="match status" value="1"/>
</dbReference>
<evidence type="ECO:0000259" key="2">
    <source>
        <dbReference type="Pfam" id="PF05598"/>
    </source>
</evidence>